<protein>
    <submittedName>
        <fullName evidence="1">Integrating conjugative element protein</fullName>
    </submittedName>
</protein>
<name>A0A8D4LLK4_9PAST</name>
<organism evidence="1 2">
    <name type="scientific">Mergibacter septicus</name>
    <dbReference type="NCBI Taxonomy" id="221402"/>
    <lineage>
        <taxon>Bacteria</taxon>
        <taxon>Pseudomonadati</taxon>
        <taxon>Pseudomonadota</taxon>
        <taxon>Gammaproteobacteria</taxon>
        <taxon>Pasteurellales</taxon>
        <taxon>Pasteurellaceae</taxon>
        <taxon>Mergibacter</taxon>
    </lineage>
</organism>
<sequence length="223" mass="26191">MKYYKFFSFLCLVVVSKIAMSAGNIEQYSTVNITNAQNADDSQAIEWGLSKEEWQRYEKLRNGERKFWSPNLDPLTILGIEAKNDIERKKYAQLLAKKEFERVEKELAFQRAYDEAFKELYGNILIIKSDKERITFFTRTKNCQICDSKLQQLLLMNKPVDIYFINSSDNEIREWATQRGIDINKVRTKEITLNHDNGNWIKYGNGKIPIAFKSGDGLWEQIY</sequence>
<accession>A0A8D4LLK4</accession>
<dbReference type="Proteomes" id="UP000955338">
    <property type="component" value="Chromosome"/>
</dbReference>
<proteinExistence type="predicted"/>
<dbReference type="InterPro" id="IPR022293">
    <property type="entry name" value="Integrating-conj_element"/>
</dbReference>
<dbReference type="RefSeq" id="WP_265482655.1">
    <property type="nucleotide sequence ID" value="NZ_CP022011.1"/>
</dbReference>
<gene>
    <name evidence="1" type="ORF">CEP48_00215</name>
</gene>
<evidence type="ECO:0000313" key="1">
    <source>
        <dbReference type="EMBL" id="QDJ13958.1"/>
    </source>
</evidence>
<evidence type="ECO:0000313" key="2">
    <source>
        <dbReference type="Proteomes" id="UP000955338"/>
    </source>
</evidence>
<dbReference type="NCBIfam" id="TIGR03759">
    <property type="entry name" value="conj_TIGR03759"/>
    <property type="match status" value="1"/>
</dbReference>
<dbReference type="EMBL" id="CP022011">
    <property type="protein sequence ID" value="QDJ13958.1"/>
    <property type="molecule type" value="Genomic_DNA"/>
</dbReference>
<dbReference type="AlphaFoldDB" id="A0A8D4LLK4"/>
<reference evidence="1" key="1">
    <citation type="submission" date="2017-06" db="EMBL/GenBank/DDBJ databases">
        <title>Genome sequencing of pathogenic and non-pathogenic strains within Bisgaard taxon 40.</title>
        <authorList>
            <person name="Ladner J.T."/>
            <person name="Lovett S.P."/>
            <person name="Koroleva G."/>
            <person name="Lorch J.M."/>
        </authorList>
    </citation>
    <scope>NUCLEOTIDE SEQUENCE</scope>
    <source>
        <strain evidence="1">27576-1-I1</strain>
    </source>
</reference>
<keyword evidence="2" id="KW-1185">Reference proteome</keyword>